<protein>
    <submittedName>
        <fullName evidence="2">Aminotransferase class IV</fullName>
    </submittedName>
</protein>
<reference evidence="2 3" key="1">
    <citation type="submission" date="2014-11" db="EMBL/GenBank/DDBJ databases">
        <title>Tamlana sedimentorum sp. nov., isolated from shallow sand sediments of the Sea of Japan.</title>
        <authorList>
            <person name="Romanenko L.A."/>
        </authorList>
    </citation>
    <scope>NUCLEOTIDE SEQUENCE [LARGE SCALE GENOMIC DNA]</scope>
    <source>
        <strain evidence="2 3">JCM 19808</strain>
    </source>
</reference>
<comment type="caution">
    <text evidence="2">The sequence shown here is derived from an EMBL/GenBank/DDBJ whole genome shotgun (WGS) entry which is preliminary data.</text>
</comment>
<dbReference type="Proteomes" id="UP000032578">
    <property type="component" value="Unassembled WGS sequence"/>
</dbReference>
<evidence type="ECO:0000313" key="3">
    <source>
        <dbReference type="Proteomes" id="UP000032578"/>
    </source>
</evidence>
<accession>A0A0D7VZ09</accession>
<dbReference type="EMBL" id="JTDW01000021">
    <property type="protein sequence ID" value="KJD32024.1"/>
    <property type="molecule type" value="Genomic_DNA"/>
</dbReference>
<gene>
    <name evidence="2" type="ORF">PW52_16075</name>
</gene>
<keyword evidence="2" id="KW-0808">Transferase</keyword>
<comment type="similarity">
    <text evidence="1">Belongs to the class-IV pyridoxal-phosphate-dependent aminotransferase family.</text>
</comment>
<sequence length="241" mass="28118">MKDITRIYLWSGPRNISTALMYAFAQREDTKVFDEPLYAYYLSNTQAKEYHPGSEDILKSMENNGEKVIESMMKETSKPVLFFKNMTHHLLDLDREFMKDVVNVILIRNPEDMIPSFAKVIENPTINDIGYAQHSELIAYFKSNNIKPIVLDSTKLLQNPEKVLRAFCNKANIDFNKNMLQWNIGARPEDGVWAKYWYANVHKSTGFSKYKKKTEAFPEYLLPLLEECQPHYNKLLPYAIS</sequence>
<dbReference type="SUPFAM" id="SSF52540">
    <property type="entry name" value="P-loop containing nucleoside triphosphate hydrolases"/>
    <property type="match status" value="1"/>
</dbReference>
<evidence type="ECO:0000313" key="2">
    <source>
        <dbReference type="EMBL" id="KJD32024.1"/>
    </source>
</evidence>
<dbReference type="PANTHER" id="PTHR42743">
    <property type="entry name" value="AMINO-ACID AMINOTRANSFERASE"/>
    <property type="match status" value="1"/>
</dbReference>
<dbReference type="GO" id="GO:0019752">
    <property type="term" value="P:carboxylic acid metabolic process"/>
    <property type="evidence" value="ECO:0007669"/>
    <property type="project" value="TreeGrafter"/>
</dbReference>
<evidence type="ECO:0000256" key="1">
    <source>
        <dbReference type="ARBA" id="ARBA00009320"/>
    </source>
</evidence>
<dbReference type="AlphaFoldDB" id="A0A0D7VZ09"/>
<dbReference type="PANTHER" id="PTHR42743:SF11">
    <property type="entry name" value="AMINODEOXYCHORISMATE LYASE"/>
    <property type="match status" value="1"/>
</dbReference>
<keyword evidence="3" id="KW-1185">Reference proteome</keyword>
<dbReference type="InterPro" id="IPR027417">
    <property type="entry name" value="P-loop_NTPase"/>
</dbReference>
<organism evidence="2 3">
    <name type="scientific">Neotamlana sedimentorum</name>
    <dbReference type="NCBI Taxonomy" id="1435349"/>
    <lineage>
        <taxon>Bacteria</taxon>
        <taxon>Pseudomonadati</taxon>
        <taxon>Bacteroidota</taxon>
        <taxon>Flavobacteriia</taxon>
        <taxon>Flavobacteriales</taxon>
        <taxon>Flavobacteriaceae</taxon>
        <taxon>Neotamlana</taxon>
    </lineage>
</organism>
<name>A0A0D7VZ09_9FLAO</name>
<dbReference type="RefSeq" id="WP_044634004.1">
    <property type="nucleotide sequence ID" value="NZ_JTDW01000021.1"/>
</dbReference>
<keyword evidence="2" id="KW-0032">Aminotransferase</keyword>
<dbReference type="PATRIC" id="fig|1435349.4.peg.1634"/>
<dbReference type="Gene3D" id="3.40.50.300">
    <property type="entry name" value="P-loop containing nucleotide triphosphate hydrolases"/>
    <property type="match status" value="1"/>
</dbReference>
<proteinExistence type="inferred from homology"/>
<dbReference type="STRING" id="1435349.PW52_16075"/>
<dbReference type="InterPro" id="IPR050571">
    <property type="entry name" value="Class-IV_PLP-Dep_Aminotrnsfr"/>
</dbReference>
<dbReference type="Pfam" id="PF19798">
    <property type="entry name" value="Sulfotransfer_5"/>
    <property type="match status" value="1"/>
</dbReference>
<dbReference type="GO" id="GO:0008483">
    <property type="term" value="F:transaminase activity"/>
    <property type="evidence" value="ECO:0007669"/>
    <property type="project" value="UniProtKB-KW"/>
</dbReference>